<feature type="domain" description="N-acetyltransferase" evidence="3">
    <location>
        <begin position="3"/>
        <end position="162"/>
    </location>
</feature>
<dbReference type="InterPro" id="IPR050832">
    <property type="entry name" value="Bact_Acetyltransf"/>
</dbReference>
<sequence>MQFVIRQATAGDAAEIARLVNAAYRPGVGHGGWTHESELVEGDRISPAQVTEILRNSLILVGFQGSQLIACVQIEHNGRQAHIGMLAVLPELQAAGVGGAMLTEAEHYAAAHLGAEDLVLVVVSARSELIAYYRRRGYKETGQRLAYPLASGVGIPRSDALDLTVLSKRSNKPLQPTG</sequence>
<dbReference type="SUPFAM" id="SSF55729">
    <property type="entry name" value="Acyl-CoA N-acyltransferases (Nat)"/>
    <property type="match status" value="1"/>
</dbReference>
<evidence type="ECO:0000259" key="3">
    <source>
        <dbReference type="PROSITE" id="PS51186"/>
    </source>
</evidence>
<dbReference type="PROSITE" id="PS51186">
    <property type="entry name" value="GNAT"/>
    <property type="match status" value="1"/>
</dbReference>
<comment type="caution">
    <text evidence="4">The sequence shown here is derived from an EMBL/GenBank/DDBJ whole genome shotgun (WGS) entry which is preliminary data.</text>
</comment>
<evidence type="ECO:0000313" key="5">
    <source>
        <dbReference type="Proteomes" id="UP000256763"/>
    </source>
</evidence>
<dbReference type="RefSeq" id="WP_116303498.1">
    <property type="nucleotide sequence ID" value="NZ_NFZV01000022.1"/>
</dbReference>
<accession>A0A3E0WJX8</accession>
<protein>
    <recommendedName>
        <fullName evidence="3">N-acetyltransferase domain-containing protein</fullName>
    </recommendedName>
</protein>
<gene>
    <name evidence="4" type="ORF">CAL65_18025</name>
</gene>
<keyword evidence="2" id="KW-0012">Acyltransferase</keyword>
<reference evidence="5" key="1">
    <citation type="submission" date="2017-05" db="EMBL/GenBank/DDBJ databases">
        <authorList>
            <person name="Sharma S."/>
            <person name="Sidhu C."/>
            <person name="Pinnaka A.K."/>
        </authorList>
    </citation>
    <scope>NUCLEOTIDE SEQUENCE [LARGE SCALE GENOMIC DNA]</scope>
    <source>
        <strain evidence="5">AK93</strain>
    </source>
</reference>
<dbReference type="Gene3D" id="3.40.630.30">
    <property type="match status" value="1"/>
</dbReference>
<dbReference type="AlphaFoldDB" id="A0A3E0WJX8"/>
<dbReference type="EMBL" id="NFZW01000022">
    <property type="protein sequence ID" value="RFA33264.1"/>
    <property type="molecule type" value="Genomic_DNA"/>
</dbReference>
<dbReference type="OrthoDB" id="119501at2"/>
<dbReference type="Proteomes" id="UP000256763">
    <property type="component" value="Unassembled WGS sequence"/>
</dbReference>
<proteinExistence type="predicted"/>
<name>A0A3E0WJX8_9GAMM</name>
<dbReference type="PANTHER" id="PTHR43877:SF2">
    <property type="entry name" value="AMINOALKYLPHOSPHONATE N-ACETYLTRANSFERASE-RELATED"/>
    <property type="match status" value="1"/>
</dbReference>
<keyword evidence="5" id="KW-1185">Reference proteome</keyword>
<evidence type="ECO:0000313" key="4">
    <source>
        <dbReference type="EMBL" id="RFA33264.1"/>
    </source>
</evidence>
<dbReference type="GO" id="GO:0016747">
    <property type="term" value="F:acyltransferase activity, transferring groups other than amino-acyl groups"/>
    <property type="evidence" value="ECO:0007669"/>
    <property type="project" value="InterPro"/>
</dbReference>
<dbReference type="InterPro" id="IPR000182">
    <property type="entry name" value="GNAT_dom"/>
</dbReference>
<organism evidence="4 5">
    <name type="scientific">Alkalilimnicola ehrlichii</name>
    <dbReference type="NCBI Taxonomy" id="351052"/>
    <lineage>
        <taxon>Bacteria</taxon>
        <taxon>Pseudomonadati</taxon>
        <taxon>Pseudomonadota</taxon>
        <taxon>Gammaproteobacteria</taxon>
        <taxon>Chromatiales</taxon>
        <taxon>Ectothiorhodospiraceae</taxon>
        <taxon>Alkalilimnicola</taxon>
    </lineage>
</organism>
<dbReference type="CDD" id="cd04301">
    <property type="entry name" value="NAT_SF"/>
    <property type="match status" value="1"/>
</dbReference>
<evidence type="ECO:0000256" key="2">
    <source>
        <dbReference type="ARBA" id="ARBA00023315"/>
    </source>
</evidence>
<dbReference type="Pfam" id="PF00583">
    <property type="entry name" value="Acetyltransf_1"/>
    <property type="match status" value="1"/>
</dbReference>
<dbReference type="InterPro" id="IPR016181">
    <property type="entry name" value="Acyl_CoA_acyltransferase"/>
</dbReference>
<keyword evidence="1" id="KW-0808">Transferase</keyword>
<dbReference type="PANTHER" id="PTHR43877">
    <property type="entry name" value="AMINOALKYLPHOSPHONATE N-ACETYLTRANSFERASE-RELATED-RELATED"/>
    <property type="match status" value="1"/>
</dbReference>
<evidence type="ECO:0000256" key="1">
    <source>
        <dbReference type="ARBA" id="ARBA00022679"/>
    </source>
</evidence>